<dbReference type="SUPFAM" id="SSF55909">
    <property type="entry name" value="Pentein"/>
    <property type="match status" value="1"/>
</dbReference>
<comment type="similarity">
    <text evidence="3">Belongs to the eIF-6 family.</text>
</comment>
<dbReference type="AlphaFoldDB" id="E8RAB2"/>
<dbReference type="RefSeq" id="WP_013562640.1">
    <property type="nucleotide sequence ID" value="NC_014961.1"/>
</dbReference>
<evidence type="ECO:0000256" key="1">
    <source>
        <dbReference type="ARBA" id="ARBA00022540"/>
    </source>
</evidence>
<dbReference type="PANTHER" id="PTHR10784">
    <property type="entry name" value="TRANSLATION INITIATION FACTOR 6"/>
    <property type="match status" value="1"/>
</dbReference>
<dbReference type="HOGENOM" id="CLU_071894_1_0_2"/>
<dbReference type="NCBIfam" id="TIGR00323">
    <property type="entry name" value="eIF-6"/>
    <property type="match status" value="1"/>
</dbReference>
<dbReference type="Pfam" id="PF01912">
    <property type="entry name" value="eIF-6"/>
    <property type="match status" value="1"/>
</dbReference>
<sequence>MEITRMSFFGNSNIGVYAYVNGKVLILPPGISSHDVRELTEVLGVEAVVEARVAGTVLNGVFTAGNDNAIILPRVIFADELEYIKKQLDSRGIDIRLHVSGSRYTALGNLLSCNNKGCIASPLLEKEEVEELRGVLGVEILQTRLVNLDIPGSVLVVNDHGGVAHPDVSEDDLKTVEGVLRVRVERATVNAGVPFVKSGLLANNHGIVVGGSTTGPEILRIRRGFGGGE</sequence>
<dbReference type="HAMAP" id="MF_00032">
    <property type="entry name" value="eIF_6"/>
    <property type="match status" value="1"/>
</dbReference>
<reference evidence="5" key="1">
    <citation type="submission" date="2010-11" db="EMBL/GenBank/DDBJ databases">
        <title>The complete genome of Desulfurococcus mucosus DSM 2162.</title>
        <authorList>
            <consortium name="US DOE Joint Genome Institute (JGI-PGF)"/>
            <person name="Lucas S."/>
            <person name="Copeland A."/>
            <person name="Lapidus A."/>
            <person name="Bruce D."/>
            <person name="Goodwin L."/>
            <person name="Pitluck S."/>
            <person name="Kyrpides N."/>
            <person name="Mavromatis K."/>
            <person name="Pagani I."/>
            <person name="Ivanova N."/>
            <person name="Ovchinnikova G."/>
            <person name="Chertkov O."/>
            <person name="Held B."/>
            <person name="Brettin T."/>
            <person name="Detter J.C."/>
            <person name="Tapia R."/>
            <person name="Han C."/>
            <person name="Land M."/>
            <person name="Hauser L."/>
            <person name="Markowitz V."/>
            <person name="Cheng J.-F."/>
            <person name="Hugenholtz P."/>
            <person name="Woyke T."/>
            <person name="Wu D."/>
            <person name="Wirth R."/>
            <person name="Bilek Y."/>
            <person name="Hader T."/>
            <person name="Klenk H.-P."/>
            <person name="Eisen J.A."/>
        </authorList>
    </citation>
    <scope>NUCLEOTIDE SEQUENCE [LARGE SCALE GENOMIC DNA]</scope>
    <source>
        <strain evidence="5">ATCC 35584 / DSM 2162 / JCM 9187 / O7/1</strain>
    </source>
</reference>
<dbReference type="GO" id="GO:0003743">
    <property type="term" value="F:translation initiation factor activity"/>
    <property type="evidence" value="ECO:0007669"/>
    <property type="project" value="UniProtKB-UniRule"/>
</dbReference>
<gene>
    <name evidence="3" type="primary">eif6</name>
    <name evidence="4" type="ordered locus">Desmu_1116</name>
</gene>
<protein>
    <recommendedName>
        <fullName evidence="3">Translation initiation factor 6</fullName>
        <shortName evidence="3">aIF-6</shortName>
    </recommendedName>
</protein>
<accession>E8RAB2</accession>
<comment type="function">
    <text evidence="3">Binds to the 50S ribosomal subunit and prevents its association with the 30S ribosomal subunit to form the 70S initiation complex.</text>
</comment>
<evidence type="ECO:0000313" key="4">
    <source>
        <dbReference type="EMBL" id="ADV65418.1"/>
    </source>
</evidence>
<proteinExistence type="inferred from homology"/>
<evidence type="ECO:0000313" key="5">
    <source>
        <dbReference type="Proteomes" id="UP000001068"/>
    </source>
</evidence>
<dbReference type="OrthoDB" id="33582at2157"/>
<dbReference type="eggNOG" id="arCOG04176">
    <property type="taxonomic scope" value="Archaea"/>
</dbReference>
<dbReference type="GO" id="GO:0042256">
    <property type="term" value="P:cytosolic ribosome assembly"/>
    <property type="evidence" value="ECO:0007669"/>
    <property type="project" value="InterPro"/>
</dbReference>
<dbReference type="InterPro" id="IPR002769">
    <property type="entry name" value="eIF6"/>
</dbReference>
<dbReference type="Gene3D" id="3.75.10.10">
    <property type="entry name" value="L-arginine/glycine Amidinotransferase, Chain A"/>
    <property type="match status" value="1"/>
</dbReference>
<dbReference type="KEGG" id="dmu:Desmu_1116"/>
<name>E8RAB2_DESM0</name>
<dbReference type="SMART" id="SM00654">
    <property type="entry name" value="eIF6"/>
    <property type="match status" value="1"/>
</dbReference>
<organism evidence="4 5">
    <name type="scientific">Desulfurococcus mucosus (strain ATCC 35584 / DSM 2162 / JCM 9187 / O7/1)</name>
    <dbReference type="NCBI Taxonomy" id="765177"/>
    <lineage>
        <taxon>Archaea</taxon>
        <taxon>Thermoproteota</taxon>
        <taxon>Thermoprotei</taxon>
        <taxon>Desulfurococcales</taxon>
        <taxon>Desulfurococcaceae</taxon>
        <taxon>Desulfurococcus</taxon>
    </lineage>
</organism>
<keyword evidence="2 3" id="KW-0648">Protein biosynthesis</keyword>
<dbReference type="Proteomes" id="UP000001068">
    <property type="component" value="Chromosome"/>
</dbReference>
<dbReference type="GO" id="GO:0043022">
    <property type="term" value="F:ribosome binding"/>
    <property type="evidence" value="ECO:0007669"/>
    <property type="project" value="InterPro"/>
</dbReference>
<dbReference type="GeneID" id="10153827"/>
<dbReference type="STRING" id="765177.Desmu_1116"/>
<evidence type="ECO:0000256" key="2">
    <source>
        <dbReference type="ARBA" id="ARBA00022917"/>
    </source>
</evidence>
<keyword evidence="5" id="KW-1185">Reference proteome</keyword>
<dbReference type="EMBL" id="CP002363">
    <property type="protein sequence ID" value="ADV65418.1"/>
    <property type="molecule type" value="Genomic_DNA"/>
</dbReference>
<evidence type="ECO:0000256" key="3">
    <source>
        <dbReference type="HAMAP-Rule" id="MF_00032"/>
    </source>
</evidence>
<keyword evidence="1 3" id="KW-0396">Initiation factor</keyword>
<reference evidence="4 5" key="2">
    <citation type="journal article" date="2011" name="Stand. Genomic Sci.">
        <title>Complete genome sequence of Desulfurococcus mucosus type strain (O7/1).</title>
        <authorList>
            <person name="Wirth R."/>
            <person name="Chertkov O."/>
            <person name="Held B."/>
            <person name="Lapidus A."/>
            <person name="Nolan M."/>
            <person name="Lucas S."/>
            <person name="Hammon N."/>
            <person name="Deshpande S."/>
            <person name="Cheng J.F."/>
            <person name="Tapia R."/>
            <person name="Han C."/>
            <person name="Goodwin L."/>
            <person name="Pitluck S."/>
            <person name="Liolios K."/>
            <person name="Ioanna P."/>
            <person name="Ivanova N."/>
            <person name="Mavromatis K."/>
            <person name="Mikhailova N."/>
            <person name="Pati A."/>
            <person name="Chen A."/>
            <person name="Palaniappan K."/>
            <person name="Land M."/>
            <person name="Hauser L."/>
            <person name="Chang Y.J."/>
            <person name="Jeffries C.D."/>
            <person name="Bilek Y."/>
            <person name="Hader T."/>
            <person name="Rohde M."/>
            <person name="Spring S."/>
            <person name="Sikorski J."/>
            <person name="Goker M."/>
            <person name="Woyke T."/>
            <person name="Bristow J."/>
            <person name="Eisen J.A."/>
            <person name="Markowitz V."/>
            <person name="Hugenholtz P."/>
            <person name="Kyrpides N.C."/>
            <person name="Klenk H.P."/>
        </authorList>
    </citation>
    <scope>NUCLEOTIDE SEQUENCE [LARGE SCALE GENOMIC DNA]</scope>
    <source>
        <strain evidence="5">ATCC 35584 / DSM 2162 / JCM 9187 / O7/1</strain>
    </source>
</reference>